<feature type="transmembrane region" description="Helical" evidence="18">
    <location>
        <begin position="215"/>
        <end position="237"/>
    </location>
</feature>
<keyword evidence="15 18" id="KW-0472">Membrane</keyword>
<dbReference type="GO" id="GO:0016491">
    <property type="term" value="F:oxidoreductase activity"/>
    <property type="evidence" value="ECO:0007669"/>
    <property type="project" value="InterPro"/>
</dbReference>
<evidence type="ECO:0000256" key="5">
    <source>
        <dbReference type="ARBA" id="ARBA00022448"/>
    </source>
</evidence>
<feature type="transmembrane region" description="Helical" evidence="18">
    <location>
        <begin position="266"/>
        <end position="286"/>
    </location>
</feature>
<evidence type="ECO:0000256" key="14">
    <source>
        <dbReference type="ARBA" id="ARBA00023004"/>
    </source>
</evidence>
<keyword evidence="6" id="KW-1003">Cell membrane</keyword>
<dbReference type="AlphaFoldDB" id="A0A1H8K9F7"/>
<evidence type="ECO:0000256" key="11">
    <source>
        <dbReference type="ARBA" id="ARBA00022967"/>
    </source>
</evidence>
<gene>
    <name evidence="20" type="ORF">SAMN05216267_101249</name>
</gene>
<feature type="domain" description="Cytochrome b/b6 N-terminal region profile" evidence="19">
    <location>
        <begin position="19"/>
        <end position="245"/>
    </location>
</feature>
<dbReference type="Pfam" id="PF13631">
    <property type="entry name" value="Cytochrom_B_N_2"/>
    <property type="match status" value="1"/>
</dbReference>
<keyword evidence="7" id="KW-0349">Heme</keyword>
<evidence type="ECO:0000256" key="17">
    <source>
        <dbReference type="ARBA" id="ARBA00029568"/>
    </source>
</evidence>
<keyword evidence="12" id="KW-0249">Electron transport</keyword>
<dbReference type="GO" id="GO:0008121">
    <property type="term" value="F:quinol-cytochrome-c reductase activity"/>
    <property type="evidence" value="ECO:0007669"/>
    <property type="project" value="UniProtKB-EC"/>
</dbReference>
<dbReference type="GO" id="GO:0005886">
    <property type="term" value="C:plasma membrane"/>
    <property type="evidence" value="ECO:0007669"/>
    <property type="project" value="UniProtKB-SubCell"/>
</dbReference>
<dbReference type="OrthoDB" id="9804503at2"/>
<organism evidence="20 21">
    <name type="scientific">Actinacidiphila rubida</name>
    <dbReference type="NCBI Taxonomy" id="310780"/>
    <lineage>
        <taxon>Bacteria</taxon>
        <taxon>Bacillati</taxon>
        <taxon>Actinomycetota</taxon>
        <taxon>Actinomycetes</taxon>
        <taxon>Kitasatosporales</taxon>
        <taxon>Streptomycetaceae</taxon>
        <taxon>Actinacidiphila</taxon>
    </lineage>
</organism>
<dbReference type="EMBL" id="FODD01000012">
    <property type="protein sequence ID" value="SEN89126.1"/>
    <property type="molecule type" value="Genomic_DNA"/>
</dbReference>
<dbReference type="EC" id="7.1.1.8" evidence="3"/>
<feature type="transmembrane region" description="Helical" evidence="18">
    <location>
        <begin position="117"/>
        <end position="136"/>
    </location>
</feature>
<feature type="transmembrane region" description="Helical" evidence="18">
    <location>
        <begin position="148"/>
        <end position="166"/>
    </location>
</feature>
<evidence type="ECO:0000256" key="3">
    <source>
        <dbReference type="ARBA" id="ARBA00012951"/>
    </source>
</evidence>
<evidence type="ECO:0000256" key="18">
    <source>
        <dbReference type="SAM" id="Phobius"/>
    </source>
</evidence>
<comment type="subcellular location">
    <subcellularLocation>
        <location evidence="2">Cell membrane</location>
        <topology evidence="2">Multi-pass membrane protein</topology>
    </subcellularLocation>
</comment>
<evidence type="ECO:0000313" key="21">
    <source>
        <dbReference type="Proteomes" id="UP000181951"/>
    </source>
</evidence>
<dbReference type="InterPro" id="IPR016174">
    <property type="entry name" value="Di-haem_cyt_TM"/>
</dbReference>
<feature type="transmembrane region" description="Helical" evidence="18">
    <location>
        <begin position="337"/>
        <end position="356"/>
    </location>
</feature>
<evidence type="ECO:0000256" key="15">
    <source>
        <dbReference type="ARBA" id="ARBA00023136"/>
    </source>
</evidence>
<evidence type="ECO:0000259" key="19">
    <source>
        <dbReference type="PROSITE" id="PS51002"/>
    </source>
</evidence>
<evidence type="ECO:0000256" key="9">
    <source>
        <dbReference type="ARBA" id="ARBA00022692"/>
    </source>
</evidence>
<keyword evidence="8" id="KW-0679">Respiratory chain</keyword>
<evidence type="ECO:0000256" key="12">
    <source>
        <dbReference type="ARBA" id="ARBA00022982"/>
    </source>
</evidence>
<dbReference type="InterPro" id="IPR005797">
    <property type="entry name" value="Cyt_b/b6_N"/>
</dbReference>
<dbReference type="PROSITE" id="PS51002">
    <property type="entry name" value="CYTB_NTER"/>
    <property type="match status" value="1"/>
</dbReference>
<feature type="transmembrane region" description="Helical" evidence="18">
    <location>
        <begin position="415"/>
        <end position="432"/>
    </location>
</feature>
<dbReference type="GO" id="GO:0046872">
    <property type="term" value="F:metal ion binding"/>
    <property type="evidence" value="ECO:0007669"/>
    <property type="project" value="UniProtKB-KW"/>
</dbReference>
<dbReference type="InterPro" id="IPR027387">
    <property type="entry name" value="Cytb/b6-like_sf"/>
</dbReference>
<evidence type="ECO:0000256" key="4">
    <source>
        <dbReference type="ARBA" id="ARBA00016116"/>
    </source>
</evidence>
<comment type="catalytic activity">
    <reaction evidence="16">
        <text>a quinol + 2 Fe(III)-[cytochrome c](out) = a quinone + 2 Fe(II)-[cytochrome c](out) + 2 H(+)(out)</text>
        <dbReference type="Rhea" id="RHEA:11484"/>
        <dbReference type="Rhea" id="RHEA-COMP:10350"/>
        <dbReference type="Rhea" id="RHEA-COMP:14399"/>
        <dbReference type="ChEBI" id="CHEBI:15378"/>
        <dbReference type="ChEBI" id="CHEBI:24646"/>
        <dbReference type="ChEBI" id="CHEBI:29033"/>
        <dbReference type="ChEBI" id="CHEBI:29034"/>
        <dbReference type="ChEBI" id="CHEBI:132124"/>
        <dbReference type="EC" id="7.1.1.8"/>
    </reaction>
</comment>
<dbReference type="Proteomes" id="UP000181951">
    <property type="component" value="Unassembled WGS sequence"/>
</dbReference>
<proteinExistence type="predicted"/>
<dbReference type="SUPFAM" id="SSF81342">
    <property type="entry name" value="Transmembrane di-heme cytochromes"/>
    <property type="match status" value="1"/>
</dbReference>
<feature type="transmembrane region" description="Helical" evidence="18">
    <location>
        <begin position="377"/>
        <end position="395"/>
    </location>
</feature>
<name>A0A1H8K9F7_9ACTN</name>
<keyword evidence="21" id="KW-1185">Reference proteome</keyword>
<evidence type="ECO:0000313" key="20">
    <source>
        <dbReference type="EMBL" id="SEN89126.1"/>
    </source>
</evidence>
<keyword evidence="5" id="KW-0813">Transport</keyword>
<feature type="transmembrane region" description="Helical" evidence="18">
    <location>
        <begin position="178"/>
        <end position="200"/>
    </location>
</feature>
<protein>
    <recommendedName>
        <fullName evidence="4">Cytochrome bc1 complex cytochrome b subunit</fullName>
        <ecNumber evidence="3">7.1.1.8</ecNumber>
    </recommendedName>
    <alternativeName>
        <fullName evidence="17">Cytochrome bc1 reductase complex subunit QcrB</fullName>
    </alternativeName>
</protein>
<evidence type="ECO:0000256" key="13">
    <source>
        <dbReference type="ARBA" id="ARBA00022989"/>
    </source>
</evidence>
<evidence type="ECO:0000256" key="2">
    <source>
        <dbReference type="ARBA" id="ARBA00004651"/>
    </source>
</evidence>
<evidence type="ECO:0000256" key="1">
    <source>
        <dbReference type="ARBA" id="ARBA00001971"/>
    </source>
</evidence>
<keyword evidence="10" id="KW-0479">Metal-binding</keyword>
<keyword evidence="14" id="KW-0408">Iron</keyword>
<evidence type="ECO:0000256" key="6">
    <source>
        <dbReference type="ARBA" id="ARBA00022475"/>
    </source>
</evidence>
<keyword evidence="13 18" id="KW-1133">Transmembrane helix</keyword>
<evidence type="ECO:0000256" key="7">
    <source>
        <dbReference type="ARBA" id="ARBA00022617"/>
    </source>
</evidence>
<dbReference type="STRING" id="310780.SAMN05216267_101249"/>
<dbReference type="PANTHER" id="PTHR19271">
    <property type="entry name" value="CYTOCHROME B"/>
    <property type="match status" value="1"/>
</dbReference>
<dbReference type="FunFam" id="1.20.810.10:FF:000007">
    <property type="entry name" value="Ubiquinol-cytochrome C reductase B subunit"/>
    <property type="match status" value="1"/>
</dbReference>
<accession>A0A1H8K9F7</accession>
<evidence type="ECO:0000256" key="8">
    <source>
        <dbReference type="ARBA" id="ARBA00022660"/>
    </source>
</evidence>
<comment type="cofactor">
    <cofactor evidence="1">
        <name>heme</name>
        <dbReference type="ChEBI" id="CHEBI:30413"/>
    </cofactor>
</comment>
<dbReference type="Gene3D" id="1.20.810.10">
    <property type="entry name" value="Cytochrome Bc1 Complex, Chain C"/>
    <property type="match status" value="1"/>
</dbReference>
<dbReference type="PANTHER" id="PTHR19271:SF16">
    <property type="entry name" value="CYTOCHROME B"/>
    <property type="match status" value="1"/>
</dbReference>
<keyword evidence="9 18" id="KW-0812">Transmembrane</keyword>
<evidence type="ECO:0000256" key="16">
    <source>
        <dbReference type="ARBA" id="ARBA00029351"/>
    </source>
</evidence>
<keyword evidence="11" id="KW-1278">Translocase</keyword>
<reference evidence="20 21" key="1">
    <citation type="submission" date="2016-10" db="EMBL/GenBank/DDBJ databases">
        <authorList>
            <person name="de Groot N.N."/>
        </authorList>
    </citation>
    <scope>NUCLEOTIDE SEQUENCE [LARGE SCALE GENOMIC DNA]</scope>
    <source>
        <strain evidence="20 21">CGMCC 4.2026</strain>
    </source>
</reference>
<sequence>MSIGRRTANSRRPSGGEWAARWAEDRLGTRGVARKAMRKAFPSHWSFVLGEISLYSFVVLVITGTYLALYFHPSTSQVEYHGSYRPLQGQHVSEAFNSTMHISFEVRGGLLVRQAHHWAALVFIASILAHLMRVFFTGAFRKPRELNWLLGFALLVLGMFAGLTGYDLPDDLLSGTGLMIVHGTLLSVPVVGTYLSMLLFGGEFPGGDVIARFDIIHVLLIPALMVGIIAVHLVLAVRHKPAQYPGPGRENGNVVGLPFRTYAVKAVGLFFLTSGVIFLVASIAQINPVWLYGPYRADQVSAGSQPDWYMGVADGLLRVMPGWELTAWGHTLALDNLVPLGAGVVFFAFLGAYPFIESWVTDDDTEHHLLDRPRNRPVRVGIGAAWISVYLVALAGAGNDLLATHLHLSVNAVTWAVRVGLFAVPAVAYTVAKRCALGLQRQDREKVLHGRETGVLRRLPHGEFIDVHETLSQKQLHLLTSHEQYRPIDVDPTHRTSGVLRLRARISRVFHGDSAQVPKVTPREYREISEGHGK</sequence>
<feature type="transmembrane region" description="Helical" evidence="18">
    <location>
        <begin position="52"/>
        <end position="71"/>
    </location>
</feature>
<dbReference type="GO" id="GO:0022904">
    <property type="term" value="P:respiratory electron transport chain"/>
    <property type="evidence" value="ECO:0007669"/>
    <property type="project" value="InterPro"/>
</dbReference>
<evidence type="ECO:0000256" key="10">
    <source>
        <dbReference type="ARBA" id="ARBA00022723"/>
    </source>
</evidence>
<dbReference type="RefSeq" id="WP_069466118.1">
    <property type="nucleotide sequence ID" value="NZ_FODD01000012.1"/>
</dbReference>